<reference evidence="8" key="1">
    <citation type="submission" date="2017-02" db="EMBL/GenBank/DDBJ databases">
        <authorList>
            <person name="Varghese N."/>
            <person name="Submissions S."/>
        </authorList>
    </citation>
    <scope>NUCLEOTIDE SEQUENCE [LARGE SCALE GENOMIC DNA]</scope>
    <source>
        <strain evidence="8">USBA 833</strain>
    </source>
</reference>
<dbReference type="InterPro" id="IPR024923">
    <property type="entry name" value="PG_synth_SpoVB"/>
</dbReference>
<evidence type="ECO:0000256" key="2">
    <source>
        <dbReference type="ARBA" id="ARBA00022475"/>
    </source>
</evidence>
<feature type="transmembrane region" description="Helical" evidence="6">
    <location>
        <begin position="184"/>
        <end position="204"/>
    </location>
</feature>
<dbReference type="OrthoDB" id="9775950at2"/>
<feature type="transmembrane region" description="Helical" evidence="6">
    <location>
        <begin position="382"/>
        <end position="407"/>
    </location>
</feature>
<feature type="transmembrane region" description="Helical" evidence="6">
    <location>
        <begin position="445"/>
        <end position="470"/>
    </location>
</feature>
<evidence type="ECO:0000256" key="6">
    <source>
        <dbReference type="SAM" id="Phobius"/>
    </source>
</evidence>
<accession>A0A1T4Y0R5</accession>
<dbReference type="InterPro" id="IPR050833">
    <property type="entry name" value="Poly_Biosynth_Transport"/>
</dbReference>
<feature type="transmembrane region" description="Helical" evidence="6">
    <location>
        <begin position="46"/>
        <end position="64"/>
    </location>
</feature>
<dbReference type="EMBL" id="FUYH01000018">
    <property type="protein sequence ID" value="SKA95427.1"/>
    <property type="molecule type" value="Genomic_DNA"/>
</dbReference>
<dbReference type="CDD" id="cd13124">
    <property type="entry name" value="MATE_SpoVB_like"/>
    <property type="match status" value="1"/>
</dbReference>
<dbReference type="STRING" id="1147123.SAMN05443428_11833"/>
<dbReference type="InterPro" id="IPR002797">
    <property type="entry name" value="Polysacc_synth"/>
</dbReference>
<dbReference type="Pfam" id="PF01943">
    <property type="entry name" value="Polysacc_synt"/>
    <property type="match status" value="1"/>
</dbReference>
<feature type="transmembrane region" description="Helical" evidence="6">
    <location>
        <begin position="85"/>
        <end position="112"/>
    </location>
</feature>
<gene>
    <name evidence="7" type="ORF">SAMN05443428_11833</name>
</gene>
<feature type="transmembrane region" description="Helical" evidence="6">
    <location>
        <begin position="118"/>
        <end position="138"/>
    </location>
</feature>
<name>A0A1T4Y0R5_9CLOT</name>
<proteinExistence type="predicted"/>
<feature type="transmembrane region" description="Helical" evidence="6">
    <location>
        <begin position="351"/>
        <end position="370"/>
    </location>
</feature>
<dbReference type="PANTHER" id="PTHR30250:SF21">
    <property type="entry name" value="LIPID II FLIPPASE MURJ"/>
    <property type="match status" value="1"/>
</dbReference>
<evidence type="ECO:0000256" key="5">
    <source>
        <dbReference type="ARBA" id="ARBA00023136"/>
    </source>
</evidence>
<dbReference type="AlphaFoldDB" id="A0A1T4Y0R5"/>
<feature type="transmembrane region" description="Helical" evidence="6">
    <location>
        <begin position="279"/>
        <end position="300"/>
    </location>
</feature>
<dbReference type="PANTHER" id="PTHR30250">
    <property type="entry name" value="PST FAMILY PREDICTED COLANIC ACID TRANSPORTER"/>
    <property type="match status" value="1"/>
</dbReference>
<evidence type="ECO:0000256" key="4">
    <source>
        <dbReference type="ARBA" id="ARBA00022989"/>
    </source>
</evidence>
<keyword evidence="4 6" id="KW-1133">Transmembrane helix</keyword>
<dbReference type="PIRSF" id="PIRSF038958">
    <property type="entry name" value="PG_synth_SpoVB"/>
    <property type="match status" value="1"/>
</dbReference>
<keyword evidence="8" id="KW-1185">Reference proteome</keyword>
<keyword evidence="2" id="KW-1003">Cell membrane</keyword>
<sequence length="508" mass="55578">MKKNIVRGTLILGIAGIIAKLLGFFFRIPLIYMIGEEGIGLYQLTYPLYTFLLGISSGIPIAISKMISERMALNKTKEAYRIFKIALIIMGIFGGLSSIFLIIFSKTIIYSLRWSKDAYYSLLGISLAPFFTCALSAFRGYFQGIQDMTPPAASQIIEQIMRVIFGVGLAYLLLPYGISAAAGGASFGAVAGSIAGLFWMILCYSKKRLRYMEKQPSSPAALILIEIFKIAIPISIGQAIGAIMSLIDSIMVVGLLKIAGFNEQYATVLYGQLTGKAFVLINVPLTLSIALSQSTVPAISESFAIGNRTKINRDIKMSYKLAMILALPCCSGLYVLAEPILSLVFQGLSQGWNLMQILSIAAFFIIIAQASTSILNGIGKTFIPVCIMIFGSIIKIIINIIFIPIPALNIKSAAYGTLIAYFIVALIDFILVVKYTKVKIDFKEIVIKPLICTITMVFVVMISYTFIYSLTLTKSLTTIISILSGILSYLVMLLLTKTLTFSEIKRIV</sequence>
<evidence type="ECO:0000256" key="1">
    <source>
        <dbReference type="ARBA" id="ARBA00004651"/>
    </source>
</evidence>
<feature type="transmembrane region" description="Helical" evidence="6">
    <location>
        <begin position="476"/>
        <end position="496"/>
    </location>
</feature>
<comment type="subcellular location">
    <subcellularLocation>
        <location evidence="1">Cell membrane</location>
        <topology evidence="1">Multi-pass membrane protein</topology>
    </subcellularLocation>
</comment>
<evidence type="ECO:0000313" key="7">
    <source>
        <dbReference type="EMBL" id="SKA95427.1"/>
    </source>
</evidence>
<keyword evidence="5 6" id="KW-0472">Membrane</keyword>
<dbReference type="GO" id="GO:0005886">
    <property type="term" value="C:plasma membrane"/>
    <property type="evidence" value="ECO:0007669"/>
    <property type="project" value="UniProtKB-SubCell"/>
</dbReference>
<feature type="transmembrane region" description="Helical" evidence="6">
    <location>
        <begin position="159"/>
        <end position="178"/>
    </location>
</feature>
<organism evidence="7 8">
    <name type="scientific">Caloramator quimbayensis</name>
    <dbReference type="NCBI Taxonomy" id="1147123"/>
    <lineage>
        <taxon>Bacteria</taxon>
        <taxon>Bacillati</taxon>
        <taxon>Bacillota</taxon>
        <taxon>Clostridia</taxon>
        <taxon>Eubacteriales</taxon>
        <taxon>Clostridiaceae</taxon>
        <taxon>Caloramator</taxon>
    </lineage>
</organism>
<feature type="transmembrane region" description="Helical" evidence="6">
    <location>
        <begin position="12"/>
        <end position="34"/>
    </location>
</feature>
<keyword evidence="3 6" id="KW-0812">Transmembrane</keyword>
<feature type="transmembrane region" description="Helical" evidence="6">
    <location>
        <begin position="413"/>
        <end position="433"/>
    </location>
</feature>
<evidence type="ECO:0000256" key="3">
    <source>
        <dbReference type="ARBA" id="ARBA00022692"/>
    </source>
</evidence>
<protein>
    <submittedName>
        <fullName evidence="7">Stage V sporulation protein B</fullName>
    </submittedName>
</protein>
<dbReference type="Proteomes" id="UP000190105">
    <property type="component" value="Unassembled WGS sequence"/>
</dbReference>
<dbReference type="RefSeq" id="WP_078697190.1">
    <property type="nucleotide sequence ID" value="NZ_FUYH01000018.1"/>
</dbReference>
<feature type="transmembrane region" description="Helical" evidence="6">
    <location>
        <begin position="321"/>
        <end position="345"/>
    </location>
</feature>
<evidence type="ECO:0000313" key="8">
    <source>
        <dbReference type="Proteomes" id="UP000190105"/>
    </source>
</evidence>